<proteinExistence type="predicted"/>
<accession>A0A930YQI8</accession>
<dbReference type="SUPFAM" id="SSF160904">
    <property type="entry name" value="Jann2411-like"/>
    <property type="match status" value="1"/>
</dbReference>
<dbReference type="InterPro" id="IPR010852">
    <property type="entry name" value="ABATE"/>
</dbReference>
<dbReference type="InterPro" id="IPR023286">
    <property type="entry name" value="ABATE_dom_sf"/>
</dbReference>
<evidence type="ECO:0000313" key="3">
    <source>
        <dbReference type="Proteomes" id="UP000660668"/>
    </source>
</evidence>
<dbReference type="Proteomes" id="UP000660668">
    <property type="component" value="Unassembled WGS sequence"/>
</dbReference>
<dbReference type="Pfam" id="PF11706">
    <property type="entry name" value="zf-CGNR"/>
    <property type="match status" value="1"/>
</dbReference>
<dbReference type="Pfam" id="PF07336">
    <property type="entry name" value="ABATE"/>
    <property type="match status" value="1"/>
</dbReference>
<dbReference type="PANTHER" id="PTHR35525:SF3">
    <property type="entry name" value="BLL6575 PROTEIN"/>
    <property type="match status" value="1"/>
</dbReference>
<gene>
    <name evidence="2" type="ORF">ISU10_14050</name>
</gene>
<dbReference type="EMBL" id="JADKPO010000018">
    <property type="protein sequence ID" value="MBF4768885.1"/>
    <property type="molecule type" value="Genomic_DNA"/>
</dbReference>
<dbReference type="PANTHER" id="PTHR35525">
    <property type="entry name" value="BLL6575 PROTEIN"/>
    <property type="match status" value="1"/>
</dbReference>
<dbReference type="RefSeq" id="WP_194697037.1">
    <property type="nucleotide sequence ID" value="NZ_JADKPO010000018.1"/>
</dbReference>
<reference evidence="2" key="1">
    <citation type="submission" date="2020-11" db="EMBL/GenBank/DDBJ databases">
        <title>Nocardioides cynanchi sp. nov., isolated from soil of rhizosphere of Cynanchum wilfordii.</title>
        <authorList>
            <person name="Lee J.-S."/>
            <person name="Suh M.K."/>
            <person name="Kim J.-S."/>
        </authorList>
    </citation>
    <scope>NUCLEOTIDE SEQUENCE</scope>
    <source>
        <strain evidence="2">KCTC 19276</strain>
    </source>
</reference>
<dbReference type="InterPro" id="IPR021005">
    <property type="entry name" value="Znf_CGNR"/>
</dbReference>
<organism evidence="2 3">
    <name type="scientific">Nocardioides agariphilus</name>
    <dbReference type="NCBI Taxonomy" id="433664"/>
    <lineage>
        <taxon>Bacteria</taxon>
        <taxon>Bacillati</taxon>
        <taxon>Actinomycetota</taxon>
        <taxon>Actinomycetes</taxon>
        <taxon>Propionibacteriales</taxon>
        <taxon>Nocardioidaceae</taxon>
        <taxon>Nocardioides</taxon>
    </lineage>
</organism>
<protein>
    <submittedName>
        <fullName evidence="2">CGNR zinc finger domain-containing protein</fullName>
    </submittedName>
</protein>
<evidence type="ECO:0000313" key="2">
    <source>
        <dbReference type="EMBL" id="MBF4768885.1"/>
    </source>
</evidence>
<dbReference type="Gene3D" id="1.10.3300.10">
    <property type="entry name" value="Jann2411-like domain"/>
    <property type="match status" value="1"/>
</dbReference>
<dbReference type="AlphaFoldDB" id="A0A930YQI8"/>
<evidence type="ECO:0000259" key="1">
    <source>
        <dbReference type="Pfam" id="PF11706"/>
    </source>
</evidence>
<name>A0A930YQI8_9ACTN</name>
<comment type="caution">
    <text evidence="2">The sequence shown here is derived from an EMBL/GenBank/DDBJ whole genome shotgun (WGS) entry which is preliminary data.</text>
</comment>
<feature type="domain" description="Zinc finger CGNR" evidence="1">
    <location>
        <begin position="145"/>
        <end position="187"/>
    </location>
</feature>
<keyword evidence="3" id="KW-1185">Reference proteome</keyword>
<sequence>MNGFPSDWLVDAMVPASDVELALLLVNSMDLLEDPPDRLVDLQWLTHVLTRVGHAQLAGELTKRDLPRLRRLRDAMRSVFETDDDTTAAEVLNPLLVKARAVPLLTEHDGAIFLQVGLGLRGVAALEARLPAALATFVAEQGTRRLGVCGSDPCRCVFVDRTRAGTRKYCCSYCNDRYAARAYRRRRKH</sequence>